<keyword evidence="4" id="KW-0804">Transcription</keyword>
<evidence type="ECO:0000313" key="7">
    <source>
        <dbReference type="Proteomes" id="UP001592528"/>
    </source>
</evidence>
<dbReference type="EMBL" id="JBHEZZ010000015">
    <property type="protein sequence ID" value="MFC1404480.1"/>
    <property type="molecule type" value="Genomic_DNA"/>
</dbReference>
<accession>A0ABV6USN9</accession>
<evidence type="ECO:0000256" key="2">
    <source>
        <dbReference type="ARBA" id="ARBA00023015"/>
    </source>
</evidence>
<keyword evidence="3" id="KW-0238">DNA-binding</keyword>
<evidence type="ECO:0000256" key="5">
    <source>
        <dbReference type="SAM" id="MobiDB-lite"/>
    </source>
</evidence>
<evidence type="ECO:0000313" key="6">
    <source>
        <dbReference type="EMBL" id="MFC1404480.1"/>
    </source>
</evidence>
<dbReference type="Gene3D" id="1.10.10.10">
    <property type="entry name" value="Winged helix-like DNA-binding domain superfamily/Winged helix DNA-binding domain"/>
    <property type="match status" value="1"/>
</dbReference>
<dbReference type="InterPro" id="IPR005650">
    <property type="entry name" value="BlaI_family"/>
</dbReference>
<dbReference type="Gene3D" id="6.10.140.850">
    <property type="match status" value="1"/>
</dbReference>
<gene>
    <name evidence="6" type="ORF">ACEZDJ_24595</name>
</gene>
<sequence length="158" mass="17748">MVRQLGELENEVMTRVWQWNRPVTVREVLEDLLRERELAYTTVMTVMDKLFQKGWLRREQEGRAFRYEPVSSREAYTAALMNDAWATSDNPAAALVHFFGMMSPEQQDALRDALRVAAPPPVEQSDEQVTELATELTGELSGGEPPGDIGSPADPGAR</sequence>
<proteinExistence type="inferred from homology"/>
<dbReference type="Proteomes" id="UP001592528">
    <property type="component" value="Unassembled WGS sequence"/>
</dbReference>
<dbReference type="Pfam" id="PF03965">
    <property type="entry name" value="Penicillinase_R"/>
    <property type="match status" value="1"/>
</dbReference>
<organism evidence="6 7">
    <name type="scientific">Streptacidiphilus cavernicola</name>
    <dbReference type="NCBI Taxonomy" id="3342716"/>
    <lineage>
        <taxon>Bacteria</taxon>
        <taxon>Bacillati</taxon>
        <taxon>Actinomycetota</taxon>
        <taxon>Actinomycetes</taxon>
        <taxon>Kitasatosporales</taxon>
        <taxon>Streptomycetaceae</taxon>
        <taxon>Streptacidiphilus</taxon>
    </lineage>
</organism>
<protein>
    <submittedName>
        <fullName evidence="6">BlaI/MecI/CopY family transcriptional regulator</fullName>
    </submittedName>
</protein>
<reference evidence="6 7" key="1">
    <citation type="submission" date="2024-09" db="EMBL/GenBank/DDBJ databases">
        <authorList>
            <person name="Lee S.D."/>
        </authorList>
    </citation>
    <scope>NUCLEOTIDE SEQUENCE [LARGE SCALE GENOMIC DNA]</scope>
    <source>
        <strain evidence="6 7">N1-5</strain>
    </source>
</reference>
<comment type="similarity">
    <text evidence="1">Belongs to the BlaI transcriptional regulatory family.</text>
</comment>
<keyword evidence="2" id="KW-0805">Transcription regulation</keyword>
<feature type="region of interest" description="Disordered" evidence="5">
    <location>
        <begin position="118"/>
        <end position="158"/>
    </location>
</feature>
<keyword evidence="7" id="KW-1185">Reference proteome</keyword>
<dbReference type="InterPro" id="IPR036388">
    <property type="entry name" value="WH-like_DNA-bd_sf"/>
</dbReference>
<comment type="caution">
    <text evidence="6">The sequence shown here is derived from an EMBL/GenBank/DDBJ whole genome shotgun (WGS) entry which is preliminary data.</text>
</comment>
<dbReference type="InterPro" id="IPR036390">
    <property type="entry name" value="WH_DNA-bd_sf"/>
</dbReference>
<evidence type="ECO:0000256" key="3">
    <source>
        <dbReference type="ARBA" id="ARBA00023125"/>
    </source>
</evidence>
<evidence type="ECO:0000256" key="4">
    <source>
        <dbReference type="ARBA" id="ARBA00023163"/>
    </source>
</evidence>
<evidence type="ECO:0000256" key="1">
    <source>
        <dbReference type="ARBA" id="ARBA00011046"/>
    </source>
</evidence>
<name>A0ABV6USN9_9ACTN</name>
<dbReference type="RefSeq" id="WP_084714200.1">
    <property type="nucleotide sequence ID" value="NZ_JBHEZZ010000015.1"/>
</dbReference>
<dbReference type="SUPFAM" id="SSF46785">
    <property type="entry name" value="Winged helix' DNA-binding domain"/>
    <property type="match status" value="1"/>
</dbReference>